<feature type="domain" description="RRM" evidence="4">
    <location>
        <begin position="4"/>
        <end position="82"/>
    </location>
</feature>
<evidence type="ECO:0000256" key="3">
    <source>
        <dbReference type="SAM" id="MobiDB-lite"/>
    </source>
</evidence>
<dbReference type="GO" id="GO:0000398">
    <property type="term" value="P:mRNA splicing, via spliceosome"/>
    <property type="evidence" value="ECO:0007669"/>
    <property type="project" value="TreeGrafter"/>
</dbReference>
<comment type="caution">
    <text evidence="5">The sequence shown here is derived from an EMBL/GenBank/DDBJ whole genome shotgun (WGS) entry which is preliminary data.</text>
</comment>
<dbReference type="PROSITE" id="PS50102">
    <property type="entry name" value="RRM"/>
    <property type="match status" value="1"/>
</dbReference>
<dbReference type="EMBL" id="LVYI01000004">
    <property type="protein sequence ID" value="OAP60572.1"/>
    <property type="molecule type" value="Genomic_DNA"/>
</dbReference>
<feature type="compositionally biased region" description="Acidic residues" evidence="3">
    <location>
        <begin position="203"/>
        <end position="212"/>
    </location>
</feature>
<dbReference type="PANTHER" id="PTHR15481:SF0">
    <property type="entry name" value="LD23870P-RELATED"/>
    <property type="match status" value="1"/>
</dbReference>
<evidence type="ECO:0000256" key="1">
    <source>
        <dbReference type="ARBA" id="ARBA00022884"/>
    </source>
</evidence>
<dbReference type="SMART" id="SM00360">
    <property type="entry name" value="RRM"/>
    <property type="match status" value="1"/>
</dbReference>
<dbReference type="Gene3D" id="3.30.70.330">
    <property type="match status" value="1"/>
</dbReference>
<feature type="compositionally biased region" description="Low complexity" evidence="3">
    <location>
        <begin position="188"/>
        <end position="200"/>
    </location>
</feature>
<evidence type="ECO:0000259" key="4">
    <source>
        <dbReference type="PROSITE" id="PS50102"/>
    </source>
</evidence>
<organism evidence="5 6">
    <name type="scientific">Fonsecaea erecta</name>
    <dbReference type="NCBI Taxonomy" id="1367422"/>
    <lineage>
        <taxon>Eukaryota</taxon>
        <taxon>Fungi</taxon>
        <taxon>Dikarya</taxon>
        <taxon>Ascomycota</taxon>
        <taxon>Pezizomycotina</taxon>
        <taxon>Eurotiomycetes</taxon>
        <taxon>Chaetothyriomycetidae</taxon>
        <taxon>Chaetothyriales</taxon>
        <taxon>Herpotrichiellaceae</taxon>
        <taxon>Fonsecaea</taxon>
    </lineage>
</organism>
<name>A0A178ZLQ2_9EURO</name>
<dbReference type="AlphaFoldDB" id="A0A178ZLQ2"/>
<sequence>MQSSKIVVEKLTRNVTEAHLREIFGSYGRIESIDLPLNKQFMTNRGTAYILYDHPSGSESAIAHMHEAQLDGVVISPDLPGSVHCPPATDHHQEDPYHRDIEAHPQEEVGMVEEGEQQRTTRTSPVILTQDLLHRPGGVGGPLHIPDRHLEHHPEDVANRLEVHPGGEDAVQVTVPGAVTVTAEAEAEAEAGLGPGADPGTVQEDELDECRW</sequence>
<protein>
    <recommendedName>
        <fullName evidence="4">RRM domain-containing protein</fullName>
    </recommendedName>
</protein>
<dbReference type="Pfam" id="PF00076">
    <property type="entry name" value="RRM_1"/>
    <property type="match status" value="1"/>
</dbReference>
<dbReference type="GeneID" id="30009742"/>
<dbReference type="STRING" id="1367422.A0A178ZLQ2"/>
<evidence type="ECO:0000313" key="5">
    <source>
        <dbReference type="EMBL" id="OAP60572.1"/>
    </source>
</evidence>
<dbReference type="PANTHER" id="PTHR15481">
    <property type="entry name" value="RIBONUCLEIC ACID BINDING PROTEIN S1"/>
    <property type="match status" value="1"/>
</dbReference>
<dbReference type="InterPro" id="IPR000504">
    <property type="entry name" value="RRM_dom"/>
</dbReference>
<keyword evidence="6" id="KW-1185">Reference proteome</keyword>
<dbReference type="GO" id="GO:0003723">
    <property type="term" value="F:RNA binding"/>
    <property type="evidence" value="ECO:0007669"/>
    <property type="project" value="UniProtKB-UniRule"/>
</dbReference>
<dbReference type="RefSeq" id="XP_018693939.1">
    <property type="nucleotide sequence ID" value="XM_018837086.1"/>
</dbReference>
<dbReference type="SUPFAM" id="SSF54928">
    <property type="entry name" value="RNA-binding domain, RBD"/>
    <property type="match status" value="1"/>
</dbReference>
<dbReference type="Proteomes" id="UP000078343">
    <property type="component" value="Unassembled WGS sequence"/>
</dbReference>
<accession>A0A178ZLQ2</accession>
<proteinExistence type="predicted"/>
<dbReference type="GO" id="GO:0005737">
    <property type="term" value="C:cytoplasm"/>
    <property type="evidence" value="ECO:0007669"/>
    <property type="project" value="TreeGrafter"/>
</dbReference>
<keyword evidence="1 2" id="KW-0694">RNA-binding</keyword>
<feature type="region of interest" description="Disordered" evidence="3">
    <location>
        <begin position="188"/>
        <end position="212"/>
    </location>
</feature>
<dbReference type="GO" id="GO:0005654">
    <property type="term" value="C:nucleoplasm"/>
    <property type="evidence" value="ECO:0007669"/>
    <property type="project" value="TreeGrafter"/>
</dbReference>
<dbReference type="InterPro" id="IPR012677">
    <property type="entry name" value="Nucleotide-bd_a/b_plait_sf"/>
</dbReference>
<reference evidence="5 6" key="1">
    <citation type="submission" date="2016-04" db="EMBL/GenBank/DDBJ databases">
        <title>Draft genome of Fonsecaea erecta CBS 125763.</title>
        <authorList>
            <person name="Weiss V.A."/>
            <person name="Vicente V.A."/>
            <person name="Raittz R.T."/>
            <person name="Moreno L.F."/>
            <person name="De Souza E.M."/>
            <person name="Pedrosa F.O."/>
            <person name="Steffens M.B."/>
            <person name="Faoro H."/>
            <person name="Tadra-Sfeir M.Z."/>
            <person name="Najafzadeh M.J."/>
            <person name="Felipe M.S."/>
            <person name="Teixeira M."/>
            <person name="Sun J."/>
            <person name="Xi L."/>
            <person name="Gomes R."/>
            <person name="De Azevedo C.M."/>
            <person name="Salgado C.G."/>
            <person name="Da Silva M.B."/>
            <person name="Nascimento M.F."/>
            <person name="Queiroz-Telles F."/>
            <person name="Attili D.S."/>
            <person name="Gorbushina A."/>
        </authorList>
    </citation>
    <scope>NUCLEOTIDE SEQUENCE [LARGE SCALE GENOMIC DNA]</scope>
    <source>
        <strain evidence="5 6">CBS 125763</strain>
    </source>
</reference>
<dbReference type="GO" id="GO:0061574">
    <property type="term" value="C:ASAP complex"/>
    <property type="evidence" value="ECO:0007669"/>
    <property type="project" value="TreeGrafter"/>
</dbReference>
<dbReference type="OrthoDB" id="252020at2759"/>
<gene>
    <name evidence="5" type="ORF">AYL99_05574</name>
</gene>
<dbReference type="InterPro" id="IPR035979">
    <property type="entry name" value="RBD_domain_sf"/>
</dbReference>
<evidence type="ECO:0000313" key="6">
    <source>
        <dbReference type="Proteomes" id="UP000078343"/>
    </source>
</evidence>
<evidence type="ECO:0000256" key="2">
    <source>
        <dbReference type="PROSITE-ProRule" id="PRU00176"/>
    </source>
</evidence>